<keyword evidence="5 6" id="KW-0472">Membrane</keyword>
<keyword evidence="8" id="KW-1185">Reference proteome</keyword>
<dbReference type="PANTHER" id="PTHR43701">
    <property type="entry name" value="MEMBRANE TRANSPORTER PROTEIN MJ0441-RELATED"/>
    <property type="match status" value="1"/>
</dbReference>
<dbReference type="AlphaFoldDB" id="A0A1G5DRA8"/>
<dbReference type="InterPro" id="IPR002781">
    <property type="entry name" value="TM_pro_TauE-like"/>
</dbReference>
<sequence length="120" mass="12858">MRTSYWFKIAAVGMVAGIINGLFGAGGGTIIVPALYFVFGVSQHKSHATAISIILPFALVSSYIYYKSGFAALDVTLKIILGGVVGSYIGSKCLCLFSANYLRKIFGLFMILAALRMVFS</sequence>
<evidence type="ECO:0000256" key="6">
    <source>
        <dbReference type="RuleBase" id="RU363041"/>
    </source>
</evidence>
<accession>A0A1G5DRA8</accession>
<comment type="similarity">
    <text evidence="2 6">Belongs to the 4-toluene sulfonate uptake permease (TSUP) (TC 2.A.102) family.</text>
</comment>
<dbReference type="Proteomes" id="UP000198636">
    <property type="component" value="Unassembled WGS sequence"/>
</dbReference>
<dbReference type="OrthoDB" id="9791444at2"/>
<evidence type="ECO:0000256" key="1">
    <source>
        <dbReference type="ARBA" id="ARBA00004141"/>
    </source>
</evidence>
<name>A0A1G5DRA8_9FIRM</name>
<dbReference type="PANTHER" id="PTHR43701:SF2">
    <property type="entry name" value="MEMBRANE TRANSPORTER PROTEIN YJNA-RELATED"/>
    <property type="match status" value="1"/>
</dbReference>
<dbReference type="RefSeq" id="WP_091540657.1">
    <property type="nucleotide sequence ID" value="NZ_FMUS01000004.1"/>
</dbReference>
<evidence type="ECO:0000256" key="2">
    <source>
        <dbReference type="ARBA" id="ARBA00009142"/>
    </source>
</evidence>
<organism evidence="7 8">
    <name type="scientific">Alkaliphilus peptidifermentans DSM 18978</name>
    <dbReference type="NCBI Taxonomy" id="1120976"/>
    <lineage>
        <taxon>Bacteria</taxon>
        <taxon>Bacillati</taxon>
        <taxon>Bacillota</taxon>
        <taxon>Clostridia</taxon>
        <taxon>Peptostreptococcales</taxon>
        <taxon>Natronincolaceae</taxon>
        <taxon>Alkaliphilus</taxon>
    </lineage>
</organism>
<feature type="transmembrane region" description="Helical" evidence="6">
    <location>
        <begin position="6"/>
        <end position="39"/>
    </location>
</feature>
<evidence type="ECO:0000256" key="5">
    <source>
        <dbReference type="ARBA" id="ARBA00023136"/>
    </source>
</evidence>
<evidence type="ECO:0000256" key="4">
    <source>
        <dbReference type="ARBA" id="ARBA00022989"/>
    </source>
</evidence>
<protein>
    <recommendedName>
        <fullName evidence="6">Probable membrane transporter protein</fullName>
    </recommendedName>
</protein>
<evidence type="ECO:0000313" key="8">
    <source>
        <dbReference type="Proteomes" id="UP000198636"/>
    </source>
</evidence>
<feature type="transmembrane region" description="Helical" evidence="6">
    <location>
        <begin position="46"/>
        <end position="65"/>
    </location>
</feature>
<dbReference type="Pfam" id="PF01925">
    <property type="entry name" value="TauE"/>
    <property type="match status" value="1"/>
</dbReference>
<keyword evidence="3 6" id="KW-0812">Transmembrane</keyword>
<evidence type="ECO:0000313" key="7">
    <source>
        <dbReference type="EMBL" id="SCY17289.1"/>
    </source>
</evidence>
<keyword evidence="6" id="KW-1003">Cell membrane</keyword>
<proteinExistence type="inferred from homology"/>
<dbReference type="STRING" id="1120976.SAMN03080606_00990"/>
<keyword evidence="4 6" id="KW-1133">Transmembrane helix</keyword>
<reference evidence="7 8" key="1">
    <citation type="submission" date="2016-10" db="EMBL/GenBank/DDBJ databases">
        <authorList>
            <person name="de Groot N.N."/>
        </authorList>
    </citation>
    <scope>NUCLEOTIDE SEQUENCE [LARGE SCALE GENOMIC DNA]</scope>
    <source>
        <strain evidence="7 8">DSM 18978</strain>
    </source>
</reference>
<evidence type="ECO:0000256" key="3">
    <source>
        <dbReference type="ARBA" id="ARBA00022692"/>
    </source>
</evidence>
<gene>
    <name evidence="7" type="ORF">SAMN03080606_00990</name>
</gene>
<dbReference type="GO" id="GO:0005886">
    <property type="term" value="C:plasma membrane"/>
    <property type="evidence" value="ECO:0007669"/>
    <property type="project" value="UniProtKB-SubCell"/>
</dbReference>
<dbReference type="InterPro" id="IPR051598">
    <property type="entry name" value="TSUP/Inactive_protease-like"/>
</dbReference>
<dbReference type="EMBL" id="FMUS01000004">
    <property type="protein sequence ID" value="SCY17289.1"/>
    <property type="molecule type" value="Genomic_DNA"/>
</dbReference>
<comment type="subcellular location">
    <subcellularLocation>
        <location evidence="6">Cell membrane</location>
        <topology evidence="6">Multi-pass membrane protein</topology>
    </subcellularLocation>
    <subcellularLocation>
        <location evidence="1">Membrane</location>
        <topology evidence="1">Multi-pass membrane protein</topology>
    </subcellularLocation>
</comment>